<feature type="region of interest" description="Disordered" evidence="1">
    <location>
        <begin position="481"/>
        <end position="523"/>
    </location>
</feature>
<dbReference type="InterPro" id="IPR031722">
    <property type="entry name" value="Coilin_N"/>
</dbReference>
<organism evidence="4 5">
    <name type="scientific">Branchiostoma belcheri</name>
    <name type="common">Amphioxus</name>
    <dbReference type="NCBI Taxonomy" id="7741"/>
    <lineage>
        <taxon>Eukaryota</taxon>
        <taxon>Metazoa</taxon>
        <taxon>Chordata</taxon>
        <taxon>Cephalochordata</taxon>
        <taxon>Leptocardii</taxon>
        <taxon>Amphioxiformes</taxon>
        <taxon>Branchiostomatidae</taxon>
        <taxon>Branchiostoma</taxon>
    </lineage>
</organism>
<dbReference type="Pfam" id="PF15862">
    <property type="entry name" value="Coilin_N"/>
    <property type="match status" value="1"/>
</dbReference>
<dbReference type="OrthoDB" id="74813at2759"/>
<evidence type="ECO:0000256" key="1">
    <source>
        <dbReference type="SAM" id="MobiDB-lite"/>
    </source>
</evidence>
<feature type="compositionally biased region" description="Low complexity" evidence="1">
    <location>
        <begin position="311"/>
        <end position="331"/>
    </location>
</feature>
<reference evidence="5" key="1">
    <citation type="submission" date="2025-08" db="UniProtKB">
        <authorList>
            <consortium name="RefSeq"/>
        </authorList>
    </citation>
    <scope>IDENTIFICATION</scope>
    <source>
        <tissue evidence="5">Gonad</tissue>
    </source>
</reference>
<proteinExistence type="predicted"/>
<feature type="region of interest" description="Disordered" evidence="1">
    <location>
        <begin position="85"/>
        <end position="372"/>
    </location>
</feature>
<evidence type="ECO:0000313" key="4">
    <source>
        <dbReference type="Proteomes" id="UP000515135"/>
    </source>
</evidence>
<feature type="compositionally biased region" description="Polar residues" evidence="1">
    <location>
        <begin position="353"/>
        <end position="365"/>
    </location>
</feature>
<feature type="compositionally biased region" description="Polar residues" evidence="1">
    <location>
        <begin position="332"/>
        <end position="342"/>
    </location>
</feature>
<dbReference type="AlphaFoldDB" id="A0A6P5A613"/>
<dbReference type="InterPro" id="IPR024822">
    <property type="entry name" value="Coilin"/>
</dbReference>
<dbReference type="RefSeq" id="XP_019641714.1">
    <property type="nucleotide sequence ID" value="XM_019786155.1"/>
</dbReference>
<feature type="domain" description="Coilin tudor" evidence="3">
    <location>
        <begin position="513"/>
        <end position="616"/>
    </location>
</feature>
<dbReference type="KEGG" id="bbel:109483153"/>
<feature type="compositionally biased region" description="Polar residues" evidence="1">
    <location>
        <begin position="92"/>
        <end position="105"/>
    </location>
</feature>
<protein>
    <submittedName>
        <fullName evidence="5">Coilin-like</fullName>
    </submittedName>
</protein>
<evidence type="ECO:0000313" key="5">
    <source>
        <dbReference type="RefSeq" id="XP_019641714.1"/>
    </source>
</evidence>
<dbReference type="GO" id="GO:0000387">
    <property type="term" value="P:spliceosomal snRNP assembly"/>
    <property type="evidence" value="ECO:0007669"/>
    <property type="project" value="TreeGrafter"/>
</dbReference>
<gene>
    <name evidence="5" type="primary">LOC109483153</name>
</gene>
<feature type="compositionally biased region" description="Polar residues" evidence="1">
    <location>
        <begin position="415"/>
        <end position="426"/>
    </location>
</feature>
<feature type="region of interest" description="Disordered" evidence="1">
    <location>
        <begin position="415"/>
        <end position="467"/>
    </location>
</feature>
<dbReference type="GeneID" id="109483153"/>
<feature type="domain" description="Coilin N-terminal" evidence="2">
    <location>
        <begin position="7"/>
        <end position="142"/>
    </location>
</feature>
<dbReference type="InterPro" id="IPR056398">
    <property type="entry name" value="Tudor_Coilin"/>
</dbReference>
<dbReference type="GO" id="GO:0030619">
    <property type="term" value="F:U1 snRNA binding"/>
    <property type="evidence" value="ECO:0007669"/>
    <property type="project" value="TreeGrafter"/>
</dbReference>
<sequence>MSSTFARVRLRFDQPPPLLFGSGPGAWLLVDMDSCRLVADLEFLIKRRFGMSRRRRLHLWLDGFLLPPTEKIAVVRDGDIISVEQTEESTSDHSVPPTSGNQVTTSERRQKKRKVQTSEEDEDEPGPAKLRIQNKDRKRKKQKFNGSDSGVSTSSSAVPVPAKVADKKTKDIQKAQTKKKEIQSKNPGKPSKVAPIAPKASRTGNKKHISKPAVSKGSAINGGKQNSTKIVKPVATKSRGKAKDSSSSSSSEDTSSSSEDTDSDSSSSDSSSTSSDTSKEVKPRSSVNVNTKTCNRPGLVSKPQQRKNKPDNSSDTGTSSSDCSSSDTDGNVSVNKQTQSRQAAVGIPEQRHSNPISNGKMSSCNAGKVSSIGGTMSQAHISVPAASPMIQARDTRHVSVLSLNVPITHGLQAVTGTGKQQPASSSHLHKGKATGSPSKGHIVFDSDSESDSSGTGSKGEDTSIQPHAPDRVMASHIDVPQTSTTQAPDQTINGRRQSSRLEDALPPAPPPVPKDYTAFPPLHGPPRVGDRIAYKILEMSANYCPEISSYKEAVVTGYDPSSGDLQLDMVYDITAYMRQNQPGRFEMDVDLEEQEDKTDNKVTVAVSALVEPRLVQG</sequence>
<dbReference type="PANTHER" id="PTHR15197">
    <property type="entry name" value="COILIN P80"/>
    <property type="match status" value="1"/>
</dbReference>
<feature type="compositionally biased region" description="Basic and acidic residues" evidence="1">
    <location>
        <begin position="164"/>
        <end position="183"/>
    </location>
</feature>
<evidence type="ECO:0000259" key="2">
    <source>
        <dbReference type="Pfam" id="PF15862"/>
    </source>
</evidence>
<dbReference type="GO" id="GO:0030620">
    <property type="term" value="F:U2 snRNA binding"/>
    <property type="evidence" value="ECO:0007669"/>
    <property type="project" value="TreeGrafter"/>
</dbReference>
<keyword evidence="4" id="KW-1185">Reference proteome</keyword>
<feature type="compositionally biased region" description="Polar residues" evidence="1">
    <location>
        <begin position="285"/>
        <end position="294"/>
    </location>
</feature>
<dbReference type="GO" id="GO:0015030">
    <property type="term" value="C:Cajal body"/>
    <property type="evidence" value="ECO:0007669"/>
    <property type="project" value="TreeGrafter"/>
</dbReference>
<dbReference type="Pfam" id="PF23086">
    <property type="entry name" value="Tudor_Coilin"/>
    <property type="match status" value="1"/>
</dbReference>
<dbReference type="PANTHER" id="PTHR15197:SF0">
    <property type="entry name" value="COILIN"/>
    <property type="match status" value="1"/>
</dbReference>
<feature type="compositionally biased region" description="Polar residues" evidence="1">
    <location>
        <begin position="481"/>
        <end position="496"/>
    </location>
</feature>
<name>A0A6P5A613_BRABE</name>
<feature type="compositionally biased region" description="Low complexity" evidence="1">
    <location>
        <begin position="146"/>
        <end position="163"/>
    </location>
</feature>
<feature type="compositionally biased region" description="Low complexity" evidence="1">
    <location>
        <begin position="245"/>
        <end position="276"/>
    </location>
</feature>
<evidence type="ECO:0000259" key="3">
    <source>
        <dbReference type="Pfam" id="PF23086"/>
    </source>
</evidence>
<accession>A0A6P5A613</accession>
<dbReference type="Proteomes" id="UP000515135">
    <property type="component" value="Unplaced"/>
</dbReference>